<proteinExistence type="predicted"/>
<organism evidence="1 2">
    <name type="scientific">Octopus vulgaris</name>
    <name type="common">Common octopus</name>
    <dbReference type="NCBI Taxonomy" id="6645"/>
    <lineage>
        <taxon>Eukaryota</taxon>
        <taxon>Metazoa</taxon>
        <taxon>Spiralia</taxon>
        <taxon>Lophotrochozoa</taxon>
        <taxon>Mollusca</taxon>
        <taxon>Cephalopoda</taxon>
        <taxon>Coleoidea</taxon>
        <taxon>Octopodiformes</taxon>
        <taxon>Octopoda</taxon>
        <taxon>Incirrata</taxon>
        <taxon>Octopodidae</taxon>
        <taxon>Octopus</taxon>
    </lineage>
</organism>
<dbReference type="EMBL" id="OX597816">
    <property type="protein sequence ID" value="CAI9719708.1"/>
    <property type="molecule type" value="Genomic_DNA"/>
</dbReference>
<keyword evidence="2" id="KW-1185">Reference proteome</keyword>
<reference evidence="1" key="1">
    <citation type="submission" date="2023-08" db="EMBL/GenBank/DDBJ databases">
        <authorList>
            <person name="Alioto T."/>
            <person name="Alioto T."/>
            <person name="Gomez Garrido J."/>
        </authorList>
    </citation>
    <scope>NUCLEOTIDE SEQUENCE</scope>
</reference>
<evidence type="ECO:0000313" key="1">
    <source>
        <dbReference type="EMBL" id="CAI9719708.1"/>
    </source>
</evidence>
<gene>
    <name evidence="1" type="ORF">OCTVUL_1B017022</name>
</gene>
<dbReference type="Proteomes" id="UP001162480">
    <property type="component" value="Chromosome 3"/>
</dbReference>
<name>A0AA36F1U8_OCTVU</name>
<accession>A0AA36F1U8</accession>
<protein>
    <submittedName>
        <fullName evidence="1">Uncharacterized protein</fullName>
    </submittedName>
</protein>
<evidence type="ECO:0000313" key="2">
    <source>
        <dbReference type="Proteomes" id="UP001162480"/>
    </source>
</evidence>
<dbReference type="AlphaFoldDB" id="A0AA36F1U8"/>
<sequence length="82" mass="9381">MLISEIGKSEEELLRWVARMKEKLPKEAERKNEEKVEFCGCGRLSEGKAPPQPYVLPKLCGFAIIQRNVCTIFPNSVLENIF</sequence>